<dbReference type="GO" id="GO:0003676">
    <property type="term" value="F:nucleic acid binding"/>
    <property type="evidence" value="ECO:0007669"/>
    <property type="project" value="InterPro"/>
</dbReference>
<dbReference type="NCBIfam" id="NF003765">
    <property type="entry name" value="PRK05359.1"/>
    <property type="match status" value="1"/>
</dbReference>
<dbReference type="FunFam" id="3.30.420.10:FF:000003">
    <property type="entry name" value="Oligoribonuclease"/>
    <property type="match status" value="1"/>
</dbReference>
<evidence type="ECO:0000256" key="2">
    <source>
        <dbReference type="ARBA" id="ARBA00022722"/>
    </source>
</evidence>
<evidence type="ECO:0000256" key="3">
    <source>
        <dbReference type="ARBA" id="ARBA00022801"/>
    </source>
</evidence>
<dbReference type="InterPro" id="IPR036397">
    <property type="entry name" value="RNaseH_sf"/>
</dbReference>
<dbReference type="SMART" id="SM00479">
    <property type="entry name" value="EXOIII"/>
    <property type="match status" value="1"/>
</dbReference>
<dbReference type="EMBL" id="KB632277">
    <property type="protein sequence ID" value="ERL91192.1"/>
    <property type="molecule type" value="Genomic_DNA"/>
</dbReference>
<dbReference type="PANTHER" id="PTHR11046">
    <property type="entry name" value="OLIGORIBONUCLEASE, MITOCHONDRIAL"/>
    <property type="match status" value="1"/>
</dbReference>
<keyword evidence="3" id="KW-0378">Hydrolase</keyword>
<dbReference type="GO" id="GO:0005739">
    <property type="term" value="C:mitochondrion"/>
    <property type="evidence" value="ECO:0007669"/>
    <property type="project" value="TreeGrafter"/>
</dbReference>
<dbReference type="InterPro" id="IPR013520">
    <property type="entry name" value="Ribonucl_H"/>
</dbReference>
<evidence type="ECO:0000313" key="9">
    <source>
        <dbReference type="EnsemblMetazoa" id="XP_019765580.1"/>
    </source>
</evidence>
<dbReference type="Pfam" id="PF00929">
    <property type="entry name" value="RNase_T"/>
    <property type="match status" value="1"/>
</dbReference>
<proteinExistence type="evidence at transcript level"/>
<accession>J3JUB0</accession>
<keyword evidence="10" id="KW-1185">Reference proteome</keyword>
<gene>
    <name evidence="9" type="primary">109541223</name>
    <name evidence="8" type="ORF">D910_08531</name>
</gene>
<evidence type="ECO:0000313" key="7">
    <source>
        <dbReference type="EMBL" id="AEE61785.1"/>
    </source>
</evidence>
<feature type="domain" description="Exonuclease" evidence="6">
    <location>
        <begin position="44"/>
        <end position="218"/>
    </location>
</feature>
<evidence type="ECO:0000313" key="8">
    <source>
        <dbReference type="EMBL" id="ERL91192.1"/>
    </source>
</evidence>
<dbReference type="InterPro" id="IPR012337">
    <property type="entry name" value="RNaseH-like_sf"/>
</dbReference>
<evidence type="ECO:0000259" key="6">
    <source>
        <dbReference type="SMART" id="SM00479"/>
    </source>
</evidence>
<dbReference type="InterPro" id="IPR022894">
    <property type="entry name" value="Oligoribonuclease"/>
</dbReference>
<dbReference type="EMBL" id="BT126823">
    <property type="protein sequence ID" value="AEE61785.1"/>
    <property type="molecule type" value="mRNA"/>
</dbReference>
<keyword evidence="2" id="KW-0540">Nuclease</keyword>
<dbReference type="OrthoDB" id="270189at2759"/>
<dbReference type="SUPFAM" id="SSF53098">
    <property type="entry name" value="Ribonuclease H-like"/>
    <property type="match status" value="1"/>
</dbReference>
<dbReference type="PANTHER" id="PTHR11046:SF0">
    <property type="entry name" value="OLIGORIBONUCLEASE, MITOCHONDRIAL"/>
    <property type="match status" value="1"/>
</dbReference>
<reference evidence="9" key="3">
    <citation type="submission" date="2024-08" db="UniProtKB">
        <authorList>
            <consortium name="EnsemblMetazoa"/>
        </authorList>
    </citation>
    <scope>IDENTIFICATION</scope>
</reference>
<dbReference type="Gene3D" id="3.30.420.10">
    <property type="entry name" value="Ribonuclease H-like superfamily/Ribonuclease H"/>
    <property type="match status" value="1"/>
</dbReference>
<evidence type="ECO:0000313" key="11">
    <source>
        <dbReference type="Proteomes" id="UP000030742"/>
    </source>
</evidence>
<dbReference type="AlphaFoldDB" id="J3JUB0"/>
<keyword evidence="4" id="KW-0269">Exonuclease</keyword>
<dbReference type="GO" id="GO:0000175">
    <property type="term" value="F:3'-5'-RNA exonuclease activity"/>
    <property type="evidence" value="ECO:0007669"/>
    <property type="project" value="InterPro"/>
</dbReference>
<organism evidence="7">
    <name type="scientific">Dendroctonus ponderosae</name>
    <name type="common">Mountain pine beetle</name>
    <dbReference type="NCBI Taxonomy" id="77166"/>
    <lineage>
        <taxon>Eukaryota</taxon>
        <taxon>Metazoa</taxon>
        <taxon>Ecdysozoa</taxon>
        <taxon>Arthropoda</taxon>
        <taxon>Hexapoda</taxon>
        <taxon>Insecta</taxon>
        <taxon>Pterygota</taxon>
        <taxon>Neoptera</taxon>
        <taxon>Endopterygota</taxon>
        <taxon>Coleoptera</taxon>
        <taxon>Polyphaga</taxon>
        <taxon>Cucujiformia</taxon>
        <taxon>Curculionidae</taxon>
        <taxon>Scolytinae</taxon>
        <taxon>Dendroctonus</taxon>
    </lineage>
</organism>
<dbReference type="HAMAP" id="MF_00045">
    <property type="entry name" value="Oligoribonuclease"/>
    <property type="match status" value="1"/>
</dbReference>
<reference evidence="7" key="1">
    <citation type="journal article" date="2012" name="Insect Biochem. Mol. Biol.">
        <title>Transcriptome and full-length cDNA resources for the mountain pine beetle, Dendroctonus ponderosae Hopkins, a major insect pest of pine forests.</title>
        <authorList>
            <person name="Keeling C.I."/>
            <person name="Henderson H."/>
            <person name="Li M."/>
            <person name="Yuen M."/>
            <person name="Clark E.L."/>
            <person name="Fraser J.D."/>
            <person name="Huber D.P."/>
            <person name="Liao N.Y."/>
            <person name="Roderick Docking T."/>
            <person name="Birol I."/>
            <person name="Chan S.K."/>
            <person name="Taylor G.A."/>
            <person name="Palmquist D."/>
            <person name="Jones S.J."/>
            <person name="Bohlmann J."/>
        </authorList>
    </citation>
    <scope>NUCLEOTIDE SEQUENCE</scope>
    <source>
        <tissue evidence="7">Pupae</tissue>
    </source>
</reference>
<sequence length="220" mass="25704">MFEHIIRRSFSQLIKPIFKMRPVSNKQCSTAFSTAKLFDLEAERLVWIDMEMTGLNVDQDKIMEVACIVTDTDLNIVAEGLEIVINQPKETLDNMHEWCVKQHGKTGLTEACLKSQTSLEQAEDSIMDFLRAHVTPHCSPLAGNSVYMDRFFLIKYMPKVHDYLHYRIVDVSTIKELCRRWNTPVYKSVPKKEFQHRAQCDIKESINELRYYKNAFFKTS</sequence>
<comment type="similarity">
    <text evidence="1">Belongs to the oligoribonuclease family.</text>
</comment>
<reference evidence="10 11" key="2">
    <citation type="journal article" date="2013" name="Genome Biol.">
        <title>Draft genome of the mountain pine beetle, Dendroctonus ponderosae Hopkins, a major forest pest.</title>
        <authorList>
            <person name="Keeling C.I."/>
            <person name="Yuen M.M."/>
            <person name="Liao N.Y."/>
            <person name="Docking T.R."/>
            <person name="Chan S.K."/>
            <person name="Taylor G.A."/>
            <person name="Palmquist D.L."/>
            <person name="Jackman S.D."/>
            <person name="Nguyen A."/>
            <person name="Li M."/>
            <person name="Henderson H."/>
            <person name="Janes J.K."/>
            <person name="Zhao Y."/>
            <person name="Pandoh P."/>
            <person name="Moore R."/>
            <person name="Sperling F.A."/>
            <person name="Huber D.P."/>
            <person name="Birol I."/>
            <person name="Jones S.J."/>
            <person name="Bohlmann J."/>
        </authorList>
    </citation>
    <scope>NUCLEOTIDE SEQUENCE</scope>
</reference>
<evidence type="ECO:0000256" key="1">
    <source>
        <dbReference type="ARBA" id="ARBA00009921"/>
    </source>
</evidence>
<evidence type="ECO:0000256" key="4">
    <source>
        <dbReference type="ARBA" id="ARBA00022839"/>
    </source>
</evidence>
<dbReference type="Proteomes" id="UP000019118">
    <property type="component" value="Unassembled WGS sequence"/>
</dbReference>
<name>J3JUB0_DENPD</name>
<dbReference type="Proteomes" id="UP000030742">
    <property type="component" value="Unassembled WGS sequence"/>
</dbReference>
<dbReference type="STRING" id="77166.J3JUB0"/>
<evidence type="ECO:0000313" key="10">
    <source>
        <dbReference type="Proteomes" id="UP000019118"/>
    </source>
</evidence>
<protein>
    <recommendedName>
        <fullName evidence="5">Probable oligoribonuclease</fullName>
    </recommendedName>
</protein>
<evidence type="ECO:0000256" key="5">
    <source>
        <dbReference type="ARBA" id="ARBA00072681"/>
    </source>
</evidence>
<dbReference type="CDD" id="cd06135">
    <property type="entry name" value="Orn"/>
    <property type="match status" value="1"/>
</dbReference>
<dbReference type="KEGG" id="dpa:109541223"/>
<dbReference type="EnsemblMetazoa" id="XM_019910021.1">
    <property type="protein sequence ID" value="XP_019765580.1"/>
    <property type="gene ID" value="LOC109541223"/>
</dbReference>